<evidence type="ECO:0000256" key="1">
    <source>
        <dbReference type="ARBA" id="ARBA00001933"/>
    </source>
</evidence>
<protein>
    <submittedName>
        <fullName evidence="5">Alanine/ornithine racemase family PLP-dependent enzyme</fullName>
    </submittedName>
</protein>
<dbReference type="InterPro" id="IPR000821">
    <property type="entry name" value="Ala_racemase"/>
</dbReference>
<evidence type="ECO:0000256" key="3">
    <source>
        <dbReference type="ARBA" id="ARBA00023235"/>
    </source>
</evidence>
<dbReference type="SUPFAM" id="SSF51419">
    <property type="entry name" value="PLP-binding barrel"/>
    <property type="match status" value="1"/>
</dbReference>
<evidence type="ECO:0000259" key="4">
    <source>
        <dbReference type="Pfam" id="PF01168"/>
    </source>
</evidence>
<dbReference type="GO" id="GO:0005829">
    <property type="term" value="C:cytosol"/>
    <property type="evidence" value="ECO:0007669"/>
    <property type="project" value="TreeGrafter"/>
</dbReference>
<sequence>MTKYPCTNIHLDKIRENASQMREKCAASGVKLAGVAKGAAGDLKVARAFLEGGIEQLADSRIQNLKKFKEAGLEAEMLLLRLPHPGEAEDVIKYADISLNTELKTLKALSKAAITKNKKHKVIIMVDVGDLREGVMQDDLPDFLVEALELDGIEVLGIGTNVGCYGGVLPTSTNTKVLVDLRDRLETTLNCKLPVISGGNTATSILLERDELPRGINHFRIGEGIIQGTDVTHQRDLMGFNRQNITLTAPIIELKNKPSVPTGEIGHDAFGQKPEFEDKGTRLRAILEVGRQDVRPDGVKPTIEGIEVIGASSDHLLLDVTDSEKELEVGDLITFELGYGAMLSAMTTNYLYRNYIDSESE</sequence>
<keyword evidence="2" id="KW-0663">Pyridoxal phosphate</keyword>
<comment type="cofactor">
    <cofactor evidence="1">
        <name>pyridoxal 5'-phosphate</name>
        <dbReference type="ChEBI" id="CHEBI:597326"/>
    </cofactor>
</comment>
<organism evidence="5 6">
    <name type="scientific">Halonatronomonas betaini</name>
    <dbReference type="NCBI Taxonomy" id="2778430"/>
    <lineage>
        <taxon>Bacteria</taxon>
        <taxon>Bacillati</taxon>
        <taxon>Bacillota</taxon>
        <taxon>Clostridia</taxon>
        <taxon>Halanaerobiales</taxon>
        <taxon>Halarsenatibacteraceae</taxon>
        <taxon>Halonatronomonas</taxon>
    </lineage>
</organism>
<dbReference type="CDD" id="cd06815">
    <property type="entry name" value="PLPDE_III_AR_like_1"/>
    <property type="match status" value="1"/>
</dbReference>
<dbReference type="Pfam" id="PF01168">
    <property type="entry name" value="Ala_racemase_N"/>
    <property type="match status" value="1"/>
</dbReference>
<dbReference type="Proteomes" id="UP000621436">
    <property type="component" value="Unassembled WGS sequence"/>
</dbReference>
<dbReference type="GO" id="GO:0008784">
    <property type="term" value="F:alanine racemase activity"/>
    <property type="evidence" value="ECO:0007669"/>
    <property type="project" value="TreeGrafter"/>
</dbReference>
<dbReference type="PANTHER" id="PTHR30511">
    <property type="entry name" value="ALANINE RACEMASE"/>
    <property type="match status" value="1"/>
</dbReference>
<dbReference type="AlphaFoldDB" id="A0A931B0G2"/>
<evidence type="ECO:0000313" key="5">
    <source>
        <dbReference type="EMBL" id="MBF8438143.1"/>
    </source>
</evidence>
<dbReference type="Gene3D" id="3.20.20.10">
    <property type="entry name" value="Alanine racemase"/>
    <property type="match status" value="1"/>
</dbReference>
<evidence type="ECO:0000256" key="2">
    <source>
        <dbReference type="ARBA" id="ARBA00022898"/>
    </source>
</evidence>
<proteinExistence type="predicted"/>
<name>A0A931B0G2_9FIRM</name>
<dbReference type="PANTHER" id="PTHR30511:SF3">
    <property type="entry name" value="LYSINE RACEMASE"/>
    <property type="match status" value="1"/>
</dbReference>
<dbReference type="EMBL" id="JADPIE010000010">
    <property type="protein sequence ID" value="MBF8438143.1"/>
    <property type="molecule type" value="Genomic_DNA"/>
</dbReference>
<dbReference type="InterPro" id="IPR001608">
    <property type="entry name" value="Ala_racemase_N"/>
</dbReference>
<accession>A0A931B0G2</accession>
<reference evidence="5" key="1">
    <citation type="submission" date="2020-11" db="EMBL/GenBank/DDBJ databases">
        <title>Halonatronomonas betainensis gen. nov., sp. nov. a novel haloalkaliphilic representative of the family Halanaerobiacae capable of betaine degradation.</title>
        <authorList>
            <person name="Boltyanskaya Y."/>
            <person name="Kevbrin V."/>
            <person name="Detkova E."/>
            <person name="Grouzdev D.S."/>
            <person name="Koziaeva V."/>
            <person name="Zhilina T."/>
        </authorList>
    </citation>
    <scope>NUCLEOTIDE SEQUENCE</scope>
    <source>
        <strain evidence="5">Z-7014</strain>
    </source>
</reference>
<dbReference type="InterPro" id="IPR029066">
    <property type="entry name" value="PLP-binding_barrel"/>
</dbReference>
<comment type="caution">
    <text evidence="5">The sequence shown here is derived from an EMBL/GenBank/DDBJ whole genome shotgun (WGS) entry which is preliminary data.</text>
</comment>
<evidence type="ECO:0000313" key="6">
    <source>
        <dbReference type="Proteomes" id="UP000621436"/>
    </source>
</evidence>
<dbReference type="RefSeq" id="WP_270455243.1">
    <property type="nucleotide sequence ID" value="NZ_JADPIE010000010.1"/>
</dbReference>
<keyword evidence="6" id="KW-1185">Reference proteome</keyword>
<dbReference type="GO" id="GO:0030170">
    <property type="term" value="F:pyridoxal phosphate binding"/>
    <property type="evidence" value="ECO:0007669"/>
    <property type="project" value="TreeGrafter"/>
</dbReference>
<feature type="domain" description="Alanine racemase N-terminal" evidence="4">
    <location>
        <begin position="9"/>
        <end position="224"/>
    </location>
</feature>
<gene>
    <name evidence="5" type="ORF">I0Q91_13705</name>
</gene>
<keyword evidence="3" id="KW-0413">Isomerase</keyword>